<sequence>MPGFTTHYLFGVDACRRLTSTSMHNMIRRDHSAYALGLQGPDLFFYYLPSYLMHRKNIGDLAHRKDTGQFFANLLQSRKLFAGKKHSLSIADAYICGFMGHYTLDCTIHPYVYAFTGYNAQTPPSNTEYFGQHAYFETELDSELLYEKKHLYPSQFHQNATIRLTTLQRKVIVRMLCYAYRNTYPDISVSELFLSGAPFWMKLGTHLLNDPSGQKKVLSRLIEKIFLGRAFLSPMVASDYYRFIQDPMNLKHHTWIHPWTKESSNASFPELYEQAEKIYHKRLVDYAHLQHSGFPQKETARFLSAYGNLSFLSGLPCDE</sequence>
<dbReference type="STRING" id="301302.ERS852420_01707"/>
<dbReference type="Proteomes" id="UP000049979">
    <property type="component" value="Unassembled WGS sequence"/>
</dbReference>
<reference evidence="3" key="1">
    <citation type="submission" date="2015-05" db="EMBL/GenBank/DDBJ databases">
        <authorList>
            <consortium name="Pathogen Informatics"/>
        </authorList>
    </citation>
    <scope>NUCLEOTIDE SEQUENCE [LARGE SCALE GENOMIC DNA]</scope>
    <source>
        <strain evidence="3">M72</strain>
    </source>
</reference>
<protein>
    <recommendedName>
        <fullName evidence="1">Phospholipase C/D domain-containing protein</fullName>
    </recommendedName>
</protein>
<dbReference type="RefSeq" id="WP_055068348.1">
    <property type="nucleotide sequence ID" value="NZ_CP173697.1"/>
</dbReference>
<dbReference type="Pfam" id="PF00882">
    <property type="entry name" value="Zn_dep_PLPC"/>
    <property type="match status" value="1"/>
</dbReference>
<feature type="domain" description="Phospholipase C/D" evidence="1">
    <location>
        <begin position="6"/>
        <end position="161"/>
    </location>
</feature>
<evidence type="ECO:0000313" key="2">
    <source>
        <dbReference type="EMBL" id="CRL40897.1"/>
    </source>
</evidence>
<evidence type="ECO:0000313" key="3">
    <source>
        <dbReference type="Proteomes" id="UP000049979"/>
    </source>
</evidence>
<organism evidence="2 3">
    <name type="scientific">Roseburia faecis</name>
    <dbReference type="NCBI Taxonomy" id="301302"/>
    <lineage>
        <taxon>Bacteria</taxon>
        <taxon>Bacillati</taxon>
        <taxon>Bacillota</taxon>
        <taxon>Clostridia</taxon>
        <taxon>Lachnospirales</taxon>
        <taxon>Lachnospiraceae</taxon>
        <taxon>Roseburia</taxon>
    </lineage>
</organism>
<accession>A0A0M6WW04</accession>
<dbReference type="OrthoDB" id="9810528at2"/>
<dbReference type="EMBL" id="CVRR01000037">
    <property type="protein sequence ID" value="CRL40897.1"/>
    <property type="molecule type" value="Genomic_DNA"/>
</dbReference>
<name>A0A0M6WW04_9FIRM</name>
<keyword evidence="3" id="KW-1185">Reference proteome</keyword>
<dbReference type="InterPro" id="IPR029002">
    <property type="entry name" value="PLPC/GPLD1"/>
</dbReference>
<proteinExistence type="predicted"/>
<gene>
    <name evidence="2" type="ORF">M72_10911</name>
</gene>
<dbReference type="AlphaFoldDB" id="A0A0M6WW04"/>
<evidence type="ECO:0000259" key="1">
    <source>
        <dbReference type="Pfam" id="PF00882"/>
    </source>
</evidence>